<evidence type="ECO:0000313" key="2">
    <source>
        <dbReference type="Proteomes" id="UP000824250"/>
    </source>
</evidence>
<reference evidence="1" key="1">
    <citation type="submission" date="2020-10" db="EMBL/GenBank/DDBJ databases">
        <authorList>
            <person name="Gilroy R."/>
        </authorList>
    </citation>
    <scope>NUCLEOTIDE SEQUENCE</scope>
    <source>
        <strain evidence="1">CHK180-2868</strain>
    </source>
</reference>
<sequence>MKSLLLQLYDGEVFPAEQYTPKIEEYRKLRQQHYKHYEDFVKQLKVLEPPLDKHFVEIMDEQLDTLPLEMSEMFIDGFRLGARMMIEIYQKDFTDTCE</sequence>
<name>A0A9D1A514_9FIRM</name>
<protein>
    <submittedName>
        <fullName evidence="1">Uncharacterized protein</fullName>
    </submittedName>
</protein>
<reference evidence="1" key="2">
    <citation type="journal article" date="2021" name="PeerJ">
        <title>Extensive microbial diversity within the chicken gut microbiome revealed by metagenomics and culture.</title>
        <authorList>
            <person name="Gilroy R."/>
            <person name="Ravi A."/>
            <person name="Getino M."/>
            <person name="Pursley I."/>
            <person name="Horton D.L."/>
            <person name="Alikhan N.F."/>
            <person name="Baker D."/>
            <person name="Gharbi K."/>
            <person name="Hall N."/>
            <person name="Watson M."/>
            <person name="Adriaenssens E.M."/>
            <person name="Foster-Nyarko E."/>
            <person name="Jarju S."/>
            <person name="Secka A."/>
            <person name="Antonio M."/>
            <person name="Oren A."/>
            <person name="Chaudhuri R.R."/>
            <person name="La Ragione R."/>
            <person name="Hildebrand F."/>
            <person name="Pallen M.J."/>
        </authorList>
    </citation>
    <scope>NUCLEOTIDE SEQUENCE</scope>
    <source>
        <strain evidence="1">CHK180-2868</strain>
    </source>
</reference>
<dbReference type="EMBL" id="DVGC01000015">
    <property type="protein sequence ID" value="HIR04973.1"/>
    <property type="molecule type" value="Genomic_DNA"/>
</dbReference>
<dbReference type="Pfam" id="PF20648">
    <property type="entry name" value="DUF6809"/>
    <property type="match status" value="1"/>
</dbReference>
<proteinExistence type="predicted"/>
<dbReference type="AlphaFoldDB" id="A0A9D1A514"/>
<dbReference type="InterPro" id="IPR049215">
    <property type="entry name" value="DUF6809"/>
</dbReference>
<accession>A0A9D1A514</accession>
<organism evidence="1 2">
    <name type="scientific">Candidatus Copromonas faecavium</name>
    <name type="common">nom. illeg.</name>
    <dbReference type="NCBI Taxonomy" id="2840740"/>
    <lineage>
        <taxon>Bacteria</taxon>
        <taxon>Bacillati</taxon>
        <taxon>Bacillota</taxon>
        <taxon>Clostridia</taxon>
        <taxon>Lachnospirales</taxon>
        <taxon>Lachnospiraceae</taxon>
        <taxon>Candidatus Copromonas (nom. illeg.)</taxon>
    </lineage>
</organism>
<dbReference type="Proteomes" id="UP000824250">
    <property type="component" value="Unassembled WGS sequence"/>
</dbReference>
<comment type="caution">
    <text evidence="1">The sequence shown here is derived from an EMBL/GenBank/DDBJ whole genome shotgun (WGS) entry which is preliminary data.</text>
</comment>
<gene>
    <name evidence="1" type="ORF">IAB28_03280</name>
</gene>
<evidence type="ECO:0000313" key="1">
    <source>
        <dbReference type="EMBL" id="HIR04973.1"/>
    </source>
</evidence>